<dbReference type="Gene3D" id="3.30.360.10">
    <property type="entry name" value="Dihydrodipicolinate Reductase, domain 2"/>
    <property type="match status" value="1"/>
</dbReference>
<dbReference type="Gene3D" id="3.40.50.720">
    <property type="entry name" value="NAD(P)-binding Rossmann-like Domain"/>
    <property type="match status" value="1"/>
</dbReference>
<dbReference type="InterPro" id="IPR036291">
    <property type="entry name" value="NAD(P)-bd_dom_sf"/>
</dbReference>
<name>A0A916W2U7_9BACT</name>
<evidence type="ECO:0000259" key="4">
    <source>
        <dbReference type="Pfam" id="PF22725"/>
    </source>
</evidence>
<dbReference type="SUPFAM" id="SSF55347">
    <property type="entry name" value="Glyceraldehyde-3-phosphate dehydrogenase-like, C-terminal domain"/>
    <property type="match status" value="1"/>
</dbReference>
<dbReference type="Proteomes" id="UP000648801">
    <property type="component" value="Unassembled WGS sequence"/>
</dbReference>
<comment type="caution">
    <text evidence="5">The sequence shown here is derived from an EMBL/GenBank/DDBJ whole genome shotgun (WGS) entry which is preliminary data.</text>
</comment>
<evidence type="ECO:0000256" key="2">
    <source>
        <dbReference type="ARBA" id="ARBA00023002"/>
    </source>
</evidence>
<evidence type="ECO:0000313" key="6">
    <source>
        <dbReference type="Proteomes" id="UP000648801"/>
    </source>
</evidence>
<dbReference type="InterPro" id="IPR050984">
    <property type="entry name" value="Gfo/Idh/MocA_domain"/>
</dbReference>
<dbReference type="RefSeq" id="WP_229668749.1">
    <property type="nucleotide sequence ID" value="NZ_BMJB01000001.1"/>
</dbReference>
<dbReference type="PRINTS" id="PR01775">
    <property type="entry name" value="GLFROXRDTASE"/>
</dbReference>
<feature type="domain" description="GFO/IDH/MocA-like oxidoreductase" evidence="4">
    <location>
        <begin position="166"/>
        <end position="284"/>
    </location>
</feature>
<gene>
    <name evidence="5" type="ORF">GCM10011507_12140</name>
</gene>
<dbReference type="InterPro" id="IPR055170">
    <property type="entry name" value="GFO_IDH_MocA-like_dom"/>
</dbReference>
<feature type="domain" description="Gfo/Idh/MocA-like oxidoreductase N-terminal" evidence="3">
    <location>
        <begin position="34"/>
        <end position="156"/>
    </location>
</feature>
<evidence type="ECO:0000256" key="1">
    <source>
        <dbReference type="ARBA" id="ARBA00010928"/>
    </source>
</evidence>
<dbReference type="InterPro" id="IPR000683">
    <property type="entry name" value="Gfo/Idh/MocA-like_OxRdtase_N"/>
</dbReference>
<proteinExistence type="inferred from homology"/>
<evidence type="ECO:0000259" key="3">
    <source>
        <dbReference type="Pfam" id="PF01408"/>
    </source>
</evidence>
<evidence type="ECO:0000313" key="5">
    <source>
        <dbReference type="EMBL" id="GGA62182.1"/>
    </source>
</evidence>
<dbReference type="SUPFAM" id="SSF51735">
    <property type="entry name" value="NAD(P)-binding Rossmann-fold domains"/>
    <property type="match status" value="1"/>
</dbReference>
<organism evidence="5 6">
    <name type="scientific">Edaphobacter acidisoli</name>
    <dbReference type="NCBI Taxonomy" id="2040573"/>
    <lineage>
        <taxon>Bacteria</taxon>
        <taxon>Pseudomonadati</taxon>
        <taxon>Acidobacteriota</taxon>
        <taxon>Terriglobia</taxon>
        <taxon>Terriglobales</taxon>
        <taxon>Acidobacteriaceae</taxon>
        <taxon>Edaphobacter</taxon>
    </lineage>
</organism>
<reference evidence="5" key="2">
    <citation type="submission" date="2020-09" db="EMBL/GenBank/DDBJ databases">
        <authorList>
            <person name="Sun Q."/>
            <person name="Zhou Y."/>
        </authorList>
    </citation>
    <scope>NUCLEOTIDE SEQUENCE</scope>
    <source>
        <strain evidence="5">CGMCC 1.15447</strain>
    </source>
</reference>
<dbReference type="GO" id="GO:0016491">
    <property type="term" value="F:oxidoreductase activity"/>
    <property type="evidence" value="ECO:0007669"/>
    <property type="project" value="UniProtKB-KW"/>
</dbReference>
<keyword evidence="2" id="KW-0560">Oxidoreductase</keyword>
<dbReference type="GO" id="GO:0000166">
    <property type="term" value="F:nucleotide binding"/>
    <property type="evidence" value="ECO:0007669"/>
    <property type="project" value="InterPro"/>
</dbReference>
<dbReference type="InterPro" id="IPR008354">
    <property type="entry name" value="Glc-Fru_OxRdtase_bac"/>
</dbReference>
<protein>
    <submittedName>
        <fullName evidence="5">Glucose-fructose oxidoreductase</fullName>
    </submittedName>
</protein>
<keyword evidence="6" id="KW-1185">Reference proteome</keyword>
<dbReference type="EMBL" id="BMJB01000001">
    <property type="protein sequence ID" value="GGA62182.1"/>
    <property type="molecule type" value="Genomic_DNA"/>
</dbReference>
<dbReference type="Pfam" id="PF22725">
    <property type="entry name" value="GFO_IDH_MocA_C3"/>
    <property type="match status" value="1"/>
</dbReference>
<dbReference type="Pfam" id="PF01408">
    <property type="entry name" value="GFO_IDH_MocA"/>
    <property type="match status" value="1"/>
</dbReference>
<dbReference type="PANTHER" id="PTHR22604:SF105">
    <property type="entry name" value="TRANS-1,2-DIHYDROBENZENE-1,2-DIOL DEHYDROGENASE"/>
    <property type="match status" value="1"/>
</dbReference>
<sequence>MNLSRRDFSKLGAMGLASRMLPEGFGQTSSRKIGYCVIGIGRIADHFLRGVQESSHSKITGFVSGHRDKAERFAAQYGVPKDSIYNYEDMDRMIDNKQIDAVYVALPNNMHAEYTIRSAKAGKHVLCEKPMSTTVADAEAMIAACKSANVKLMIAYRLHYEPFNLKAIQMIRNGDIGEVQTINGAFGFNSPQGEWRLTKKYGGGGSLFDVGIYVVNACRYLTGEEPASFTGITSTLDHDGRFNEVEENVSWTMKFPSGILATGSSTYGTQMPGYFKVFGTKGWLGMNPAYNYDGLRLQANYWKTPGSPLVKIDEINPERDPKQFAREADHMSECILNNRTPSSPGEEGLRDMRYIKAIYHAAGVDVA</sequence>
<comment type="similarity">
    <text evidence="1">Belongs to the Gfo/Idh/MocA family.</text>
</comment>
<dbReference type="PANTHER" id="PTHR22604">
    <property type="entry name" value="OXIDOREDUCTASES"/>
    <property type="match status" value="1"/>
</dbReference>
<dbReference type="AlphaFoldDB" id="A0A916W2U7"/>
<reference evidence="5" key="1">
    <citation type="journal article" date="2014" name="Int. J. Syst. Evol. Microbiol.">
        <title>Complete genome sequence of Corynebacterium casei LMG S-19264T (=DSM 44701T), isolated from a smear-ripened cheese.</title>
        <authorList>
            <consortium name="US DOE Joint Genome Institute (JGI-PGF)"/>
            <person name="Walter F."/>
            <person name="Albersmeier A."/>
            <person name="Kalinowski J."/>
            <person name="Ruckert C."/>
        </authorList>
    </citation>
    <scope>NUCLEOTIDE SEQUENCE</scope>
    <source>
        <strain evidence="5">CGMCC 1.15447</strain>
    </source>
</reference>
<accession>A0A916W2U7</accession>